<comment type="caution">
    <text evidence="2">The sequence shown here is derived from an EMBL/GenBank/DDBJ whole genome shotgun (WGS) entry which is preliminary data.</text>
</comment>
<dbReference type="Proteomes" id="UP000712600">
    <property type="component" value="Unassembled WGS sequence"/>
</dbReference>
<evidence type="ECO:0000313" key="3">
    <source>
        <dbReference type="Proteomes" id="UP000712600"/>
    </source>
</evidence>
<sequence>MLSISEGVEDLIGKLESIKNVVASVSLFYRGSSSPSQTQTYPLSASSRNQSKMDSSSPRNEVNKDDSEDDET</sequence>
<dbReference type="EMBL" id="QGKX02000996">
    <property type="protein sequence ID" value="KAF3557453.1"/>
    <property type="molecule type" value="Genomic_DNA"/>
</dbReference>
<feature type="region of interest" description="Disordered" evidence="1">
    <location>
        <begin position="31"/>
        <end position="72"/>
    </location>
</feature>
<name>A0A8S9QYD5_BRACR</name>
<accession>A0A8S9QYD5</accession>
<protein>
    <submittedName>
        <fullName evidence="2">Uncharacterized protein</fullName>
    </submittedName>
</protein>
<organism evidence="2 3">
    <name type="scientific">Brassica cretica</name>
    <name type="common">Mustard</name>
    <dbReference type="NCBI Taxonomy" id="69181"/>
    <lineage>
        <taxon>Eukaryota</taxon>
        <taxon>Viridiplantae</taxon>
        <taxon>Streptophyta</taxon>
        <taxon>Embryophyta</taxon>
        <taxon>Tracheophyta</taxon>
        <taxon>Spermatophyta</taxon>
        <taxon>Magnoliopsida</taxon>
        <taxon>eudicotyledons</taxon>
        <taxon>Gunneridae</taxon>
        <taxon>Pentapetalae</taxon>
        <taxon>rosids</taxon>
        <taxon>malvids</taxon>
        <taxon>Brassicales</taxon>
        <taxon>Brassicaceae</taxon>
        <taxon>Brassiceae</taxon>
        <taxon>Brassica</taxon>
    </lineage>
</organism>
<evidence type="ECO:0000313" key="2">
    <source>
        <dbReference type="EMBL" id="KAF3557453.1"/>
    </source>
</evidence>
<feature type="compositionally biased region" description="Polar residues" evidence="1">
    <location>
        <begin position="31"/>
        <end position="60"/>
    </location>
</feature>
<reference evidence="2" key="1">
    <citation type="submission" date="2019-12" db="EMBL/GenBank/DDBJ databases">
        <title>Genome sequencing and annotation of Brassica cretica.</title>
        <authorList>
            <person name="Studholme D.J."/>
            <person name="Sarris P."/>
        </authorList>
    </citation>
    <scope>NUCLEOTIDE SEQUENCE</scope>
    <source>
        <strain evidence="2">PFS-109/04</strain>
        <tissue evidence="2">Leaf</tissue>
    </source>
</reference>
<gene>
    <name evidence="2" type="ORF">F2Q69_00010900</name>
</gene>
<proteinExistence type="predicted"/>
<dbReference type="AlphaFoldDB" id="A0A8S9QYD5"/>
<evidence type="ECO:0000256" key="1">
    <source>
        <dbReference type="SAM" id="MobiDB-lite"/>
    </source>
</evidence>